<evidence type="ECO:0000313" key="3">
    <source>
        <dbReference type="Proteomes" id="UP001152798"/>
    </source>
</evidence>
<evidence type="ECO:0008006" key="4">
    <source>
        <dbReference type="Google" id="ProtNLM"/>
    </source>
</evidence>
<protein>
    <recommendedName>
        <fullName evidence="4">Neuropeptide</fullName>
    </recommendedName>
</protein>
<name>A0A9P0HQB3_NEZVI</name>
<accession>A0A9P0HQB3</accession>
<gene>
    <name evidence="2" type="ORF">NEZAVI_LOCUS14184</name>
</gene>
<reference evidence="2" key="1">
    <citation type="submission" date="2022-01" db="EMBL/GenBank/DDBJ databases">
        <authorList>
            <person name="King R."/>
        </authorList>
    </citation>
    <scope>NUCLEOTIDE SEQUENCE</scope>
</reference>
<dbReference type="Proteomes" id="UP001152798">
    <property type="component" value="Chromosome 6"/>
</dbReference>
<proteinExistence type="predicted"/>
<dbReference type="AlphaFoldDB" id="A0A9P0HQB3"/>
<sequence>MLILIAFFHLCITDFVKSATLPPYIVFPDESLSDEDFEVPAEDFKRIAADFKGTAEDFKITAEDSYLITDMLSLKDGIGTAICQILRFSKRLLNIFNRAYNDLVGNRGNSTELNDKIEDFDTKCKELIAYIDTTANSTAINLTQKLVVAMNIKSIIDELSNSY</sequence>
<evidence type="ECO:0000313" key="2">
    <source>
        <dbReference type="EMBL" id="CAH1406188.1"/>
    </source>
</evidence>
<organism evidence="2 3">
    <name type="scientific">Nezara viridula</name>
    <name type="common">Southern green stink bug</name>
    <name type="synonym">Cimex viridulus</name>
    <dbReference type="NCBI Taxonomy" id="85310"/>
    <lineage>
        <taxon>Eukaryota</taxon>
        <taxon>Metazoa</taxon>
        <taxon>Ecdysozoa</taxon>
        <taxon>Arthropoda</taxon>
        <taxon>Hexapoda</taxon>
        <taxon>Insecta</taxon>
        <taxon>Pterygota</taxon>
        <taxon>Neoptera</taxon>
        <taxon>Paraneoptera</taxon>
        <taxon>Hemiptera</taxon>
        <taxon>Heteroptera</taxon>
        <taxon>Panheteroptera</taxon>
        <taxon>Pentatomomorpha</taxon>
        <taxon>Pentatomoidea</taxon>
        <taxon>Pentatomidae</taxon>
        <taxon>Pentatominae</taxon>
        <taxon>Nezara</taxon>
    </lineage>
</organism>
<dbReference type="EMBL" id="OV725082">
    <property type="protein sequence ID" value="CAH1406188.1"/>
    <property type="molecule type" value="Genomic_DNA"/>
</dbReference>
<feature type="chain" id="PRO_5040373307" description="Neuropeptide" evidence="1">
    <location>
        <begin position="19"/>
        <end position="163"/>
    </location>
</feature>
<keyword evidence="1" id="KW-0732">Signal</keyword>
<keyword evidence="3" id="KW-1185">Reference proteome</keyword>
<evidence type="ECO:0000256" key="1">
    <source>
        <dbReference type="SAM" id="SignalP"/>
    </source>
</evidence>
<feature type="signal peptide" evidence="1">
    <location>
        <begin position="1"/>
        <end position="18"/>
    </location>
</feature>